<dbReference type="Gene3D" id="3.30.160.60">
    <property type="entry name" value="Classic Zinc Finger"/>
    <property type="match status" value="1"/>
</dbReference>
<evidence type="ECO:0008006" key="14">
    <source>
        <dbReference type="Google" id="ProtNLM"/>
    </source>
</evidence>
<feature type="region of interest" description="Disordered" evidence="8">
    <location>
        <begin position="802"/>
        <end position="895"/>
    </location>
</feature>
<dbReference type="SUPFAM" id="SSF57845">
    <property type="entry name" value="B-box zinc-binding domain"/>
    <property type="match status" value="1"/>
</dbReference>
<evidence type="ECO:0000256" key="1">
    <source>
        <dbReference type="ARBA" id="ARBA00004496"/>
    </source>
</evidence>
<dbReference type="Proteomes" id="UP001162156">
    <property type="component" value="Unassembled WGS sequence"/>
</dbReference>
<dbReference type="CDD" id="cd16619">
    <property type="entry name" value="mRING-HC-C4C4_TRIM37_C-VIII"/>
    <property type="match status" value="1"/>
</dbReference>
<evidence type="ECO:0000256" key="6">
    <source>
        <dbReference type="PROSITE-ProRule" id="PRU00024"/>
    </source>
</evidence>
<evidence type="ECO:0000256" key="5">
    <source>
        <dbReference type="ARBA" id="ARBA00022833"/>
    </source>
</evidence>
<dbReference type="GO" id="GO:0005164">
    <property type="term" value="F:tumor necrosis factor receptor binding"/>
    <property type="evidence" value="ECO:0007669"/>
    <property type="project" value="TreeGrafter"/>
</dbReference>
<dbReference type="PANTHER" id="PTHR36754">
    <property type="entry name" value="E3 UBIQUITIN-PROTEIN LIGASE TRIM37"/>
    <property type="match status" value="1"/>
</dbReference>
<evidence type="ECO:0000313" key="13">
    <source>
        <dbReference type="Proteomes" id="UP001162156"/>
    </source>
</evidence>
<feature type="domain" description="B box-type" evidence="10">
    <location>
        <begin position="102"/>
        <end position="144"/>
    </location>
</feature>
<dbReference type="GO" id="GO:0016235">
    <property type="term" value="C:aggresome"/>
    <property type="evidence" value="ECO:0007669"/>
    <property type="project" value="TreeGrafter"/>
</dbReference>
<keyword evidence="3" id="KW-0479">Metal-binding</keyword>
<accession>A0AAV8XLG9</accession>
<evidence type="ECO:0000313" key="12">
    <source>
        <dbReference type="EMBL" id="KAJ8939738.1"/>
    </source>
</evidence>
<comment type="subcellular location">
    <subcellularLocation>
        <location evidence="1">Cytoplasm</location>
    </subcellularLocation>
</comment>
<dbReference type="GO" id="GO:0051865">
    <property type="term" value="P:protein autoubiquitination"/>
    <property type="evidence" value="ECO:0007669"/>
    <property type="project" value="TreeGrafter"/>
</dbReference>
<evidence type="ECO:0000259" key="9">
    <source>
        <dbReference type="PROSITE" id="PS50089"/>
    </source>
</evidence>
<keyword evidence="2" id="KW-0963">Cytoplasm</keyword>
<feature type="compositionally biased region" description="Basic and acidic residues" evidence="8">
    <location>
        <begin position="802"/>
        <end position="813"/>
    </location>
</feature>
<evidence type="ECO:0000259" key="11">
    <source>
        <dbReference type="PROSITE" id="PS50144"/>
    </source>
</evidence>
<dbReference type="Gene3D" id="3.30.40.10">
    <property type="entry name" value="Zinc/RING finger domain, C3HC4 (zinc finger)"/>
    <property type="match status" value="1"/>
</dbReference>
<evidence type="ECO:0000256" key="8">
    <source>
        <dbReference type="SAM" id="MobiDB-lite"/>
    </source>
</evidence>
<dbReference type="GO" id="GO:0061630">
    <property type="term" value="F:ubiquitin protein ligase activity"/>
    <property type="evidence" value="ECO:0007669"/>
    <property type="project" value="TreeGrafter"/>
</dbReference>
<keyword evidence="13" id="KW-1185">Reference proteome</keyword>
<dbReference type="Pfam" id="PF00643">
    <property type="entry name" value="zf-B_box"/>
    <property type="match status" value="1"/>
</dbReference>
<feature type="domain" description="RING-type" evidence="9">
    <location>
        <begin position="25"/>
        <end position="65"/>
    </location>
</feature>
<dbReference type="GO" id="GO:0005778">
    <property type="term" value="C:peroxisomal membrane"/>
    <property type="evidence" value="ECO:0007669"/>
    <property type="project" value="TreeGrafter"/>
</dbReference>
<dbReference type="SMART" id="SM00502">
    <property type="entry name" value="BBC"/>
    <property type="match status" value="1"/>
</dbReference>
<dbReference type="InterPro" id="IPR003649">
    <property type="entry name" value="Bbox_C"/>
</dbReference>
<dbReference type="CDD" id="cd19779">
    <property type="entry name" value="Bbox2_TRIM37_C-VIII"/>
    <property type="match status" value="1"/>
</dbReference>
<dbReference type="GO" id="GO:0006513">
    <property type="term" value="P:protein monoubiquitination"/>
    <property type="evidence" value="ECO:0007669"/>
    <property type="project" value="TreeGrafter"/>
</dbReference>
<feature type="compositionally biased region" description="Basic and acidic residues" evidence="8">
    <location>
        <begin position="879"/>
        <end position="895"/>
    </location>
</feature>
<dbReference type="GO" id="GO:0008270">
    <property type="term" value="F:zinc ion binding"/>
    <property type="evidence" value="ECO:0007669"/>
    <property type="project" value="UniProtKB-KW"/>
</dbReference>
<gene>
    <name evidence="12" type="ORF">NQ314_011024</name>
</gene>
<keyword evidence="5" id="KW-0862">Zinc</keyword>
<feature type="coiled-coil region" evidence="7">
    <location>
        <begin position="152"/>
        <end position="179"/>
    </location>
</feature>
<dbReference type="SMART" id="SM00061">
    <property type="entry name" value="MATH"/>
    <property type="match status" value="1"/>
</dbReference>
<evidence type="ECO:0000256" key="7">
    <source>
        <dbReference type="SAM" id="Coils"/>
    </source>
</evidence>
<dbReference type="InterPro" id="IPR000315">
    <property type="entry name" value="Znf_B-box"/>
</dbReference>
<organism evidence="12 13">
    <name type="scientific">Rhamnusium bicolor</name>
    <dbReference type="NCBI Taxonomy" id="1586634"/>
    <lineage>
        <taxon>Eukaryota</taxon>
        <taxon>Metazoa</taxon>
        <taxon>Ecdysozoa</taxon>
        <taxon>Arthropoda</taxon>
        <taxon>Hexapoda</taxon>
        <taxon>Insecta</taxon>
        <taxon>Pterygota</taxon>
        <taxon>Neoptera</taxon>
        <taxon>Endopterygota</taxon>
        <taxon>Coleoptera</taxon>
        <taxon>Polyphaga</taxon>
        <taxon>Cucujiformia</taxon>
        <taxon>Chrysomeloidea</taxon>
        <taxon>Cerambycidae</taxon>
        <taxon>Lepturinae</taxon>
        <taxon>Rhagiini</taxon>
        <taxon>Rhamnusium</taxon>
    </lineage>
</organism>
<dbReference type="GO" id="GO:0070842">
    <property type="term" value="P:aggresome assembly"/>
    <property type="evidence" value="ECO:0007669"/>
    <property type="project" value="TreeGrafter"/>
</dbReference>
<evidence type="ECO:0000256" key="3">
    <source>
        <dbReference type="ARBA" id="ARBA00022723"/>
    </source>
</evidence>
<dbReference type="InterPro" id="IPR001841">
    <property type="entry name" value="Znf_RING"/>
</dbReference>
<dbReference type="SMART" id="SM00336">
    <property type="entry name" value="BBOX"/>
    <property type="match status" value="1"/>
</dbReference>
<keyword evidence="4 6" id="KW-0863">Zinc-finger</keyword>
<sequence>MSTRNKSGNKHDDHSVETLAEVFRCFICMEKLRDAHLCPHCSKLCCYVCIRRWLTEQRSQCPHCRASLHLHELVNCRWVEEVTQQLDTLQAVSLNSNRQDENDRDRCSTHLEKLSVYCWTCRCCICHQCALWGGTHSGHTFKPLDEVYEQHVTQIKEEVAQLRRRLMELISIVQEVERNVESVRSAKDDRVREIRNAVELMIARLDSQLKTKLLTLMGQKDSLTQETEQLEHLLHEIEHQLHTCTRSELISKSSELSRMIHGIRKKPMTSFVTAPVPADFHSEIVPSYDSSTFVMHCFSQLQRKADPVYSTPLHCNGLCWRLKVYPDGNGVVRGNYLSVFLELSAGYPETSKYEYRVEMVHQASRDSSKNIVREFASDFEVGECWGYNRFFRLDLLASEGYLNVALDTLVLRFQVRAPTFYQRCRDQQWYINQLQTVQHQYISQINESKERLAAEISRNAVAATLGSKKQGDVTNIAVVKNIYNVPTTINNAETQSVPSTSHTVVPDKSFSSDLANFAKNLTSPSCGPATVQKKNEECPCSSKNKNDNSVLSSASLQRQTVVKKPTENTLRQEPHHILGLGVSLSSPNLLNSAVSSLMLSSSSSESDLSEPEHLLEDFEQQEATLIGTGDNSNDENDVDVETMSGENDVEYAEFSMAQRMMARDPSSAGSSVTGAMALSPTGLINSFEEKLKLLQFFGNSPQGLAATTPASSSTTALLDMTASNLDLALIGSALSIKSDDPCTSHENRKKLKQRFKAAEIPAVPSNPTGIWTETVPISHNTKESVMGPLESFLRSINCYPEHDQSRKKESPSKEKRRHTSGQPSKYSIALLQPSSPPPLSDNVDTCVQPSSSTGFSWTPALLSQRRTKSPRMPQSDLSMPEKETGRSDDHQSHSA</sequence>
<dbReference type="InterPro" id="IPR053003">
    <property type="entry name" value="TRIM_RBCC_E3_ubiq-ligases"/>
</dbReference>
<proteinExistence type="predicted"/>
<dbReference type="PROSITE" id="PS50144">
    <property type="entry name" value="MATH"/>
    <property type="match status" value="1"/>
</dbReference>
<dbReference type="InterPro" id="IPR002083">
    <property type="entry name" value="MATH/TRAF_dom"/>
</dbReference>
<dbReference type="CDD" id="cd03773">
    <property type="entry name" value="MATH_TRIM37"/>
    <property type="match status" value="1"/>
</dbReference>
<dbReference type="SUPFAM" id="SSF57850">
    <property type="entry name" value="RING/U-box"/>
    <property type="match status" value="1"/>
</dbReference>
<protein>
    <recommendedName>
        <fullName evidence="14">E3 ubiquitin-protein ligase TRIM37-like</fullName>
    </recommendedName>
</protein>
<dbReference type="PANTHER" id="PTHR36754:SF2">
    <property type="entry name" value="E3 UBIQUITIN-PROTEIN LIGASE TRIM37"/>
    <property type="match status" value="1"/>
</dbReference>
<evidence type="ECO:0000256" key="2">
    <source>
        <dbReference type="ARBA" id="ARBA00022490"/>
    </source>
</evidence>
<dbReference type="AlphaFoldDB" id="A0AAV8XLG9"/>
<dbReference type="PROSITE" id="PS50119">
    <property type="entry name" value="ZF_BBOX"/>
    <property type="match status" value="1"/>
</dbReference>
<comment type="caution">
    <text evidence="12">The sequence shown here is derived from an EMBL/GenBank/DDBJ whole genome shotgun (WGS) entry which is preliminary data.</text>
</comment>
<dbReference type="Pfam" id="PF22486">
    <property type="entry name" value="MATH_2"/>
    <property type="match status" value="1"/>
</dbReference>
<dbReference type="PROSITE" id="PS50089">
    <property type="entry name" value="ZF_RING_2"/>
    <property type="match status" value="1"/>
</dbReference>
<name>A0AAV8XLG9_9CUCU</name>
<feature type="region of interest" description="Disordered" evidence="8">
    <location>
        <begin position="536"/>
        <end position="565"/>
    </location>
</feature>
<keyword evidence="7" id="KW-0175">Coiled coil</keyword>
<dbReference type="SUPFAM" id="SSF49599">
    <property type="entry name" value="TRAF domain-like"/>
    <property type="match status" value="1"/>
</dbReference>
<reference evidence="12" key="1">
    <citation type="journal article" date="2023" name="Insect Mol. Biol.">
        <title>Genome sequencing provides insights into the evolution of gene families encoding plant cell wall-degrading enzymes in longhorned beetles.</title>
        <authorList>
            <person name="Shin N.R."/>
            <person name="Okamura Y."/>
            <person name="Kirsch R."/>
            <person name="Pauchet Y."/>
        </authorList>
    </citation>
    <scope>NUCLEOTIDE SEQUENCE</scope>
    <source>
        <strain evidence="12">RBIC_L_NR</strain>
    </source>
</reference>
<dbReference type="GO" id="GO:0031625">
    <property type="term" value="F:ubiquitin protein ligase binding"/>
    <property type="evidence" value="ECO:0007669"/>
    <property type="project" value="TreeGrafter"/>
</dbReference>
<dbReference type="InterPro" id="IPR037299">
    <property type="entry name" value="TRIM37_MATH"/>
</dbReference>
<feature type="compositionally biased region" description="Polar residues" evidence="8">
    <location>
        <begin position="541"/>
        <end position="560"/>
    </location>
</feature>
<evidence type="ECO:0000259" key="10">
    <source>
        <dbReference type="PROSITE" id="PS50119"/>
    </source>
</evidence>
<dbReference type="EMBL" id="JANEYF010003051">
    <property type="protein sequence ID" value="KAJ8939738.1"/>
    <property type="molecule type" value="Genomic_DNA"/>
</dbReference>
<feature type="compositionally biased region" description="Polar residues" evidence="8">
    <location>
        <begin position="842"/>
        <end position="856"/>
    </location>
</feature>
<feature type="domain" description="MATH" evidence="11">
    <location>
        <begin position="288"/>
        <end position="415"/>
    </location>
</feature>
<evidence type="ECO:0000256" key="4">
    <source>
        <dbReference type="ARBA" id="ARBA00022771"/>
    </source>
</evidence>
<dbReference type="InterPro" id="IPR008974">
    <property type="entry name" value="TRAF-like"/>
</dbReference>
<dbReference type="InterPro" id="IPR013083">
    <property type="entry name" value="Znf_RING/FYVE/PHD"/>
</dbReference>
<dbReference type="Gene3D" id="2.60.210.10">
    <property type="entry name" value="Apoptosis, Tumor Necrosis Factor Receptor Associated Protein 2, Chain A"/>
    <property type="match status" value="1"/>
</dbReference>